<evidence type="ECO:0000313" key="5">
    <source>
        <dbReference type="Proteomes" id="UP001239795"/>
    </source>
</evidence>
<dbReference type="GO" id="GO:0019760">
    <property type="term" value="P:glucosinolate metabolic process"/>
    <property type="evidence" value="ECO:0007669"/>
    <property type="project" value="UniProtKB-ARBA"/>
</dbReference>
<sequence length="671" mass="72405">MAEIAAGAVVAEQVVSTGIEAGAAVAVARPTQPLKVSLSQVATTQSPAFDTSALARSHHSVTVVNHKACIFGGETAKGELASTDFHVLSLPAMTKGEPVAAYACYPAFAMQDAETGKTYVPSPRSRHAAAARGQFVIVNGGADASGKPIDETCLWLWDSESLKWTKIQGASQIGKTITPRFDHHIFVEQTQDFLVLHGGRTAPGQEASTETWMYNFDTLAWTALPPSPQPPLAAAFVDNVLYTIGADSNMSGAIHCMDLKSNAEDREKPDALQWKTINFPTNPLTPGPRPREGGALVPVDTGLGRHYLVYMFGTNSTSAEKDFYTDIWALQLPTHGFSAAAVKDAIRDKLPRVDSGEFSWAEVELIPTEEVKTEGKAHPGPRGYFGADAADGKSLVFWGGVSALGKEGDGWLLQVQATLDHASSIYINSMHLCQVNTIQALQYDEPTTKDSPFSITMGAIFSRQPRNRQPRKITTENATKDVHSDIAFTYLSDSGQTDLSKVEWEAILYIKTKDLKQVLQKGLIISEDNVQPQSGCITFKKCPGNLRINDWVHTRRCILSGKSCGGWTAHLAVGAREIGPLAKFRMADLIGHADMGEAINEELQLVYCYDAQLGVSVFTWSTDEGSEPWWPMLVTILPRKTEVLASGDDVKGNAAGVGEPVTASGGKTKKG</sequence>
<dbReference type="Gene3D" id="2.120.10.80">
    <property type="entry name" value="Kelch-type beta propeller"/>
    <property type="match status" value="1"/>
</dbReference>
<keyword evidence="5" id="KW-1185">Reference proteome</keyword>
<keyword evidence="2" id="KW-0408">Iron</keyword>
<dbReference type="PANTHER" id="PTHR47435:SF10">
    <property type="entry name" value="TIP ELONGATION ABERRANT PROTEIN 3"/>
    <property type="match status" value="1"/>
</dbReference>
<dbReference type="AlphaFoldDB" id="A0AAI9XGU7"/>
<evidence type="ECO:0000256" key="1">
    <source>
        <dbReference type="ARBA" id="ARBA00022737"/>
    </source>
</evidence>
<accession>A0AAI9XGU7</accession>
<dbReference type="EMBL" id="MLGG01000068">
    <property type="protein sequence ID" value="KAK1449013.1"/>
    <property type="molecule type" value="Genomic_DNA"/>
</dbReference>
<evidence type="ECO:0000313" key="4">
    <source>
        <dbReference type="EMBL" id="KAK1449013.1"/>
    </source>
</evidence>
<gene>
    <name evidence="4" type="ORF">CMEL01_08328</name>
</gene>
<comment type="caution">
    <text evidence="4">The sequence shown here is derived from an EMBL/GenBank/DDBJ whole genome shotgun (WGS) entry which is preliminary data.</text>
</comment>
<feature type="region of interest" description="Disordered" evidence="3">
    <location>
        <begin position="649"/>
        <end position="671"/>
    </location>
</feature>
<protein>
    <submittedName>
        <fullName evidence="4">Kelch domain-containing protein</fullName>
    </submittedName>
</protein>
<keyword evidence="1" id="KW-0677">Repeat</keyword>
<dbReference type="Pfam" id="PF24681">
    <property type="entry name" value="Kelch_KLHDC2_KLHL20_DRC7"/>
    <property type="match status" value="1"/>
</dbReference>
<organism evidence="4 5">
    <name type="scientific">Colletotrichum melonis</name>
    <dbReference type="NCBI Taxonomy" id="1209925"/>
    <lineage>
        <taxon>Eukaryota</taxon>
        <taxon>Fungi</taxon>
        <taxon>Dikarya</taxon>
        <taxon>Ascomycota</taxon>
        <taxon>Pezizomycotina</taxon>
        <taxon>Sordariomycetes</taxon>
        <taxon>Hypocreomycetidae</taxon>
        <taxon>Glomerellales</taxon>
        <taxon>Glomerellaceae</taxon>
        <taxon>Colletotrichum</taxon>
        <taxon>Colletotrichum acutatum species complex</taxon>
    </lineage>
</organism>
<proteinExistence type="predicted"/>
<dbReference type="PANTHER" id="PTHR47435">
    <property type="entry name" value="KELCH REPEAT PROTEIN (AFU_ORTHOLOGUE AFUA_5G12780)"/>
    <property type="match status" value="1"/>
</dbReference>
<reference evidence="4 5" key="1">
    <citation type="submission" date="2016-10" db="EMBL/GenBank/DDBJ databases">
        <title>The genome sequence of Colletotrichum fioriniae PJ7.</title>
        <authorList>
            <person name="Baroncelli R."/>
        </authorList>
    </citation>
    <scope>NUCLEOTIDE SEQUENCE [LARGE SCALE GENOMIC DNA]</scope>
    <source>
        <strain evidence="4">Col 31</strain>
    </source>
</reference>
<evidence type="ECO:0000256" key="3">
    <source>
        <dbReference type="SAM" id="MobiDB-lite"/>
    </source>
</evidence>
<evidence type="ECO:0000256" key="2">
    <source>
        <dbReference type="ARBA" id="ARBA00023004"/>
    </source>
</evidence>
<dbReference type="InterPro" id="IPR015915">
    <property type="entry name" value="Kelch-typ_b-propeller"/>
</dbReference>
<dbReference type="SUPFAM" id="SSF117281">
    <property type="entry name" value="Kelch motif"/>
    <property type="match status" value="1"/>
</dbReference>
<dbReference type="Proteomes" id="UP001239795">
    <property type="component" value="Unassembled WGS sequence"/>
</dbReference>
<name>A0AAI9XGU7_9PEZI</name>